<dbReference type="InterPro" id="IPR015424">
    <property type="entry name" value="PyrdxlP-dep_Trfase"/>
</dbReference>
<dbReference type="Gene3D" id="3.40.640.10">
    <property type="entry name" value="Type I PLP-dependent aspartate aminotransferase-like (Major domain)"/>
    <property type="match status" value="1"/>
</dbReference>
<feature type="domain" description="Aminotransferase class V" evidence="6">
    <location>
        <begin position="25"/>
        <end position="325"/>
    </location>
</feature>
<dbReference type="GO" id="GO:0004760">
    <property type="term" value="F:L-serine-pyruvate transaminase activity"/>
    <property type="evidence" value="ECO:0007669"/>
    <property type="project" value="TreeGrafter"/>
</dbReference>
<evidence type="ECO:0000256" key="3">
    <source>
        <dbReference type="ARBA" id="ARBA00022898"/>
    </source>
</evidence>
<dbReference type="GO" id="GO:0019265">
    <property type="term" value="P:glycine biosynthetic process, by transamination of glyoxylate"/>
    <property type="evidence" value="ECO:0007669"/>
    <property type="project" value="TreeGrafter"/>
</dbReference>
<dbReference type="InterPro" id="IPR000192">
    <property type="entry name" value="Aminotrans_V_dom"/>
</dbReference>
<reference evidence="7" key="1">
    <citation type="journal article" date="2020" name="Biotechnol. Biofuels">
        <title>New insights from the biogas microbiome by comprehensive genome-resolved metagenomics of nearly 1600 species originating from multiple anaerobic digesters.</title>
        <authorList>
            <person name="Campanaro S."/>
            <person name="Treu L."/>
            <person name="Rodriguez-R L.M."/>
            <person name="Kovalovszki A."/>
            <person name="Ziels R.M."/>
            <person name="Maus I."/>
            <person name="Zhu X."/>
            <person name="Kougias P.G."/>
            <person name="Basile A."/>
            <person name="Luo G."/>
            <person name="Schluter A."/>
            <person name="Konstantinidis K.T."/>
            <person name="Angelidaki I."/>
        </authorList>
    </citation>
    <scope>NUCLEOTIDE SEQUENCE</scope>
    <source>
        <strain evidence="7">AS06rmzACSIP_7</strain>
    </source>
</reference>
<feature type="binding site" evidence="4">
    <location>
        <position position="333"/>
    </location>
    <ligand>
        <name>substrate</name>
    </ligand>
</feature>
<dbReference type="AlphaFoldDB" id="A0A971M368"/>
<dbReference type="GO" id="GO:0008453">
    <property type="term" value="F:alanine-glyoxylate transaminase activity"/>
    <property type="evidence" value="ECO:0007669"/>
    <property type="project" value="TreeGrafter"/>
</dbReference>
<evidence type="ECO:0000256" key="1">
    <source>
        <dbReference type="ARBA" id="ARBA00001933"/>
    </source>
</evidence>
<dbReference type="Proteomes" id="UP000777265">
    <property type="component" value="Unassembled WGS sequence"/>
</dbReference>
<dbReference type="PANTHER" id="PTHR21152:SF40">
    <property type="entry name" value="ALANINE--GLYOXYLATE AMINOTRANSFERASE"/>
    <property type="match status" value="1"/>
</dbReference>
<evidence type="ECO:0000313" key="7">
    <source>
        <dbReference type="EMBL" id="NLW34301.1"/>
    </source>
</evidence>
<proteinExistence type="inferred from homology"/>
<accession>A0A971M368</accession>
<keyword evidence="7" id="KW-0032">Aminotransferase</keyword>
<evidence type="ECO:0000256" key="5">
    <source>
        <dbReference type="PIRSR" id="PIRSR000524-50"/>
    </source>
</evidence>
<dbReference type="InterPro" id="IPR015421">
    <property type="entry name" value="PyrdxlP-dep_Trfase_major"/>
</dbReference>
<feature type="modified residue" description="N6-(pyridoxal phosphate)lysine" evidence="5">
    <location>
        <position position="189"/>
    </location>
</feature>
<evidence type="ECO:0000259" key="6">
    <source>
        <dbReference type="Pfam" id="PF00266"/>
    </source>
</evidence>
<organism evidence="7 8">
    <name type="scientific">Syntrophorhabdus aromaticivorans</name>
    <dbReference type="NCBI Taxonomy" id="328301"/>
    <lineage>
        <taxon>Bacteria</taxon>
        <taxon>Pseudomonadati</taxon>
        <taxon>Thermodesulfobacteriota</taxon>
        <taxon>Syntrophorhabdia</taxon>
        <taxon>Syntrophorhabdales</taxon>
        <taxon>Syntrophorhabdaceae</taxon>
        <taxon>Syntrophorhabdus</taxon>
    </lineage>
</organism>
<dbReference type="Gene3D" id="3.90.1150.10">
    <property type="entry name" value="Aspartate Aminotransferase, domain 1"/>
    <property type="match status" value="1"/>
</dbReference>
<comment type="similarity">
    <text evidence="2">Belongs to the class-V pyridoxal-phosphate-dependent aminotransferase family.</text>
</comment>
<comment type="cofactor">
    <cofactor evidence="1 5">
        <name>pyridoxal 5'-phosphate</name>
        <dbReference type="ChEBI" id="CHEBI:597326"/>
    </cofactor>
</comment>
<dbReference type="PANTHER" id="PTHR21152">
    <property type="entry name" value="AMINOTRANSFERASE CLASS V"/>
    <property type="match status" value="1"/>
</dbReference>
<protein>
    <submittedName>
        <fullName evidence="7">Alanine--glyoxylate aminotransferase family protein</fullName>
    </submittedName>
</protein>
<dbReference type="Pfam" id="PF00266">
    <property type="entry name" value="Aminotran_5"/>
    <property type="match status" value="1"/>
</dbReference>
<keyword evidence="3 5" id="KW-0663">Pyridoxal phosphate</keyword>
<gene>
    <name evidence="7" type="ORF">GXY80_02300</name>
</gene>
<dbReference type="InterPro" id="IPR024169">
    <property type="entry name" value="SP_NH2Trfase/AEP_transaminase"/>
</dbReference>
<evidence type="ECO:0000313" key="8">
    <source>
        <dbReference type="Proteomes" id="UP000777265"/>
    </source>
</evidence>
<name>A0A971M368_9BACT</name>
<dbReference type="PIRSF" id="PIRSF000524">
    <property type="entry name" value="SPT"/>
    <property type="match status" value="1"/>
</dbReference>
<evidence type="ECO:0000256" key="4">
    <source>
        <dbReference type="PIRSR" id="PIRSR000524-1"/>
    </source>
</evidence>
<evidence type="ECO:0000256" key="2">
    <source>
        <dbReference type="ARBA" id="ARBA00009236"/>
    </source>
</evidence>
<dbReference type="InterPro" id="IPR015422">
    <property type="entry name" value="PyrdxlP-dep_Trfase_small"/>
</dbReference>
<dbReference type="SUPFAM" id="SSF53383">
    <property type="entry name" value="PLP-dependent transferases"/>
    <property type="match status" value="1"/>
</dbReference>
<keyword evidence="7" id="KW-0808">Transferase</keyword>
<comment type="caution">
    <text evidence="7">The sequence shown here is derived from an EMBL/GenBank/DDBJ whole genome shotgun (WGS) entry which is preliminary data.</text>
</comment>
<sequence length="380" mass="41346">MQKHLFTPGPVNVPHEILMAGAAPMVSHRSEPWSLLVEKVGSHLERLLGADGPVILLPGSGTGALEALAVNLISPGDTVISFSCGVFGERFRDIVSRTAANIITVNAQRGQGFSGNDVKKALEEHPGAKALLFTHNETSTGVANPLEEMTSAVPDDGPLVLVDAVSSLGAMPCYPSKWRIDGLASCSQKGLLAPPGVSPIWLSERAWRTAGERKCPSYYFDLSMHRRFLKKKRPQNPYTPPVSLYYSLAVSLQMLEEYGWENRFESIALMAQTFETACRGMGLDLFVREKQFRSPALTSVIIPSGKRQQVKEALDDLGVIASEGQGEGDTCLRFAHYSPGGWPEVSLLAGSLFGAARDCGINVNQGFMEEAWKTWNREGR</sequence>
<dbReference type="EMBL" id="JAAYEE010000038">
    <property type="protein sequence ID" value="NLW34301.1"/>
    <property type="molecule type" value="Genomic_DNA"/>
</dbReference>
<reference evidence="7" key="2">
    <citation type="submission" date="2020-01" db="EMBL/GenBank/DDBJ databases">
        <authorList>
            <person name="Campanaro S."/>
        </authorList>
    </citation>
    <scope>NUCLEOTIDE SEQUENCE</scope>
    <source>
        <strain evidence="7">AS06rmzACSIP_7</strain>
    </source>
</reference>